<dbReference type="Pfam" id="PF21694">
    <property type="entry name" value="DNA_pol3_delta_C"/>
    <property type="match status" value="1"/>
</dbReference>
<dbReference type="InterPro" id="IPR027417">
    <property type="entry name" value="P-loop_NTPase"/>
</dbReference>
<evidence type="ECO:0000256" key="2">
    <source>
        <dbReference type="ARBA" id="ARBA00022679"/>
    </source>
</evidence>
<evidence type="ECO:0000313" key="11">
    <source>
        <dbReference type="EMBL" id="CAB4980528.1"/>
    </source>
</evidence>
<evidence type="ECO:0000256" key="7">
    <source>
        <dbReference type="ARBA" id="ARBA00049244"/>
    </source>
</evidence>
<dbReference type="EMBL" id="CAFBRZ010000043">
    <property type="protein sequence ID" value="CAB5153971.1"/>
    <property type="molecule type" value="Genomic_DNA"/>
</dbReference>
<evidence type="ECO:0000313" key="9">
    <source>
        <dbReference type="EMBL" id="CAB4717983.1"/>
    </source>
</evidence>
<gene>
    <name evidence="9" type="ORF">UFOPK2655_01133</name>
    <name evidence="10" type="ORF">UFOPK3667_01007</name>
    <name evidence="11" type="ORF">UFOPK3903_01128</name>
    <name evidence="12" type="ORF">UFOPK4444_00846</name>
</gene>
<dbReference type="AlphaFoldDB" id="A0A6J7I4X1"/>
<protein>
    <recommendedName>
        <fullName evidence="1">DNA-directed DNA polymerase</fullName>
        <ecNumber evidence="1">2.7.7.7</ecNumber>
    </recommendedName>
</protein>
<feature type="domain" description="DNA polymerase III delta subunit-like C-terminal" evidence="8">
    <location>
        <begin position="192"/>
        <end position="306"/>
    </location>
</feature>
<comment type="catalytic activity">
    <reaction evidence="7">
        <text>DNA(n) + a 2'-deoxyribonucleoside 5'-triphosphate = DNA(n+1) + diphosphate</text>
        <dbReference type="Rhea" id="RHEA:22508"/>
        <dbReference type="Rhea" id="RHEA-COMP:17339"/>
        <dbReference type="Rhea" id="RHEA-COMP:17340"/>
        <dbReference type="ChEBI" id="CHEBI:33019"/>
        <dbReference type="ChEBI" id="CHEBI:61560"/>
        <dbReference type="ChEBI" id="CHEBI:173112"/>
        <dbReference type="EC" id="2.7.7.7"/>
    </reaction>
</comment>
<dbReference type="PANTHER" id="PTHR34388:SF1">
    <property type="entry name" value="DNA POLYMERASE III SUBUNIT DELTA"/>
    <property type="match status" value="1"/>
</dbReference>
<dbReference type="NCBIfam" id="TIGR01128">
    <property type="entry name" value="holA"/>
    <property type="match status" value="1"/>
</dbReference>
<dbReference type="InterPro" id="IPR048466">
    <property type="entry name" value="DNA_pol3_delta-like_C"/>
</dbReference>
<dbReference type="PANTHER" id="PTHR34388">
    <property type="entry name" value="DNA POLYMERASE III SUBUNIT DELTA"/>
    <property type="match status" value="1"/>
</dbReference>
<dbReference type="SUPFAM" id="SSF52540">
    <property type="entry name" value="P-loop containing nucleoside triphosphate hydrolases"/>
    <property type="match status" value="1"/>
</dbReference>
<dbReference type="InterPro" id="IPR005790">
    <property type="entry name" value="DNA_polIII_delta"/>
</dbReference>
<keyword evidence="5" id="KW-0239">DNA-directed DNA polymerase</keyword>
<evidence type="ECO:0000256" key="5">
    <source>
        <dbReference type="ARBA" id="ARBA00022932"/>
    </source>
</evidence>
<proteinExistence type="inferred from homology"/>
<dbReference type="GO" id="GO:0003677">
    <property type="term" value="F:DNA binding"/>
    <property type="evidence" value="ECO:0007669"/>
    <property type="project" value="InterPro"/>
</dbReference>
<dbReference type="EMBL" id="CAFBOD010000013">
    <property type="protein sequence ID" value="CAB4980528.1"/>
    <property type="molecule type" value="Genomic_DNA"/>
</dbReference>
<keyword evidence="3" id="KW-0548">Nucleotidyltransferase</keyword>
<evidence type="ECO:0000256" key="4">
    <source>
        <dbReference type="ARBA" id="ARBA00022705"/>
    </source>
</evidence>
<accession>A0A6J7I4X1</accession>
<dbReference type="GO" id="GO:0009360">
    <property type="term" value="C:DNA polymerase III complex"/>
    <property type="evidence" value="ECO:0007669"/>
    <property type="project" value="TreeGrafter"/>
</dbReference>
<evidence type="ECO:0000313" key="12">
    <source>
        <dbReference type="EMBL" id="CAB5153971.1"/>
    </source>
</evidence>
<sequence length="316" mass="33188">MKAIYLILGSEGALADRALSKLMAEFKENNCEITNLFAAETVVGDIADALAPSLFSERRALILRDLQDLPEDNKEEITRYLASPDATMNVVFVHKGGVKGKALLDAIKKVKPEIIACEPLKKEAEKEGFVKELFLDIGRKASPGAVAALVGALGSDMRELQAAVSQIAADAPAGVIDEVMVDKFHQGRVETTGFDVADATLDGNLSAALVALRSALETGTDPVMITSAIASALRALAKVSGANRGVKSFELAGQLGMAPWQIDKARRQLHRWSPGALADAVGVIAKADAEVKGAASDPIYALEKAVTAIASSHSGS</sequence>
<dbReference type="GO" id="GO:0006261">
    <property type="term" value="P:DNA-templated DNA replication"/>
    <property type="evidence" value="ECO:0007669"/>
    <property type="project" value="TreeGrafter"/>
</dbReference>
<evidence type="ECO:0000256" key="1">
    <source>
        <dbReference type="ARBA" id="ARBA00012417"/>
    </source>
</evidence>
<name>A0A6J7I4X1_9ZZZZ</name>
<comment type="similarity">
    <text evidence="6">Belongs to the DNA polymerase HolA subunit family.</text>
</comment>
<evidence type="ECO:0000256" key="6">
    <source>
        <dbReference type="ARBA" id="ARBA00034754"/>
    </source>
</evidence>
<organism evidence="10">
    <name type="scientific">freshwater metagenome</name>
    <dbReference type="NCBI Taxonomy" id="449393"/>
    <lineage>
        <taxon>unclassified sequences</taxon>
        <taxon>metagenomes</taxon>
        <taxon>ecological metagenomes</taxon>
    </lineage>
</organism>
<evidence type="ECO:0000313" key="10">
    <source>
        <dbReference type="EMBL" id="CAB4926018.1"/>
    </source>
</evidence>
<evidence type="ECO:0000259" key="8">
    <source>
        <dbReference type="Pfam" id="PF21694"/>
    </source>
</evidence>
<dbReference type="Gene3D" id="3.40.50.300">
    <property type="entry name" value="P-loop containing nucleotide triphosphate hydrolases"/>
    <property type="match status" value="1"/>
</dbReference>
<dbReference type="GO" id="GO:0003887">
    <property type="term" value="F:DNA-directed DNA polymerase activity"/>
    <property type="evidence" value="ECO:0007669"/>
    <property type="project" value="UniProtKB-KW"/>
</dbReference>
<keyword evidence="2" id="KW-0808">Transferase</keyword>
<dbReference type="Gene3D" id="1.20.272.10">
    <property type="match status" value="1"/>
</dbReference>
<dbReference type="InterPro" id="IPR008921">
    <property type="entry name" value="DNA_pol3_clamp-load_cplx_C"/>
</dbReference>
<evidence type="ECO:0000256" key="3">
    <source>
        <dbReference type="ARBA" id="ARBA00022695"/>
    </source>
</evidence>
<dbReference type="EMBL" id="CAEZYE010000072">
    <property type="protein sequence ID" value="CAB4717983.1"/>
    <property type="molecule type" value="Genomic_DNA"/>
</dbReference>
<dbReference type="EMBL" id="CAFBMU010000011">
    <property type="protein sequence ID" value="CAB4926018.1"/>
    <property type="molecule type" value="Genomic_DNA"/>
</dbReference>
<keyword evidence="4" id="KW-0235">DNA replication</keyword>
<dbReference type="SUPFAM" id="SSF48019">
    <property type="entry name" value="post-AAA+ oligomerization domain-like"/>
    <property type="match status" value="1"/>
</dbReference>
<reference evidence="10" key="1">
    <citation type="submission" date="2020-05" db="EMBL/GenBank/DDBJ databases">
        <authorList>
            <person name="Chiriac C."/>
            <person name="Salcher M."/>
            <person name="Ghai R."/>
            <person name="Kavagutti S V."/>
        </authorList>
    </citation>
    <scope>NUCLEOTIDE SEQUENCE</scope>
</reference>
<dbReference type="EC" id="2.7.7.7" evidence="1"/>